<keyword evidence="1" id="KW-0812">Transmembrane</keyword>
<name>A0A1M4WH12_9LACT</name>
<dbReference type="Proteomes" id="UP000184128">
    <property type="component" value="Unassembled WGS sequence"/>
</dbReference>
<keyword evidence="3" id="KW-1185">Reference proteome</keyword>
<dbReference type="AlphaFoldDB" id="A0A1M4WH12"/>
<accession>A0A1M4WH12</accession>
<sequence>MDEQRRTKNKEKNSSVNWWKWAFLGLILVLILFFVQLMGSFQSVLINKPNDTEVAYTDQEMVFTTSTNREDTEQFINTFLTTALDEEDNHFYVELKDQLLVHGQLEVFQLNVPFTLAFDPYVLENGNVQLRADSVELGTFSLPVGATMSLFANQLKVPDFIAIDSEKEMIVINLNELETEQNIGIQMVRIDLPEDEIQMNLYLHEEMIIDNFKNINLNSSKESN</sequence>
<gene>
    <name evidence="2" type="ORF">SAMN02745249_01189</name>
</gene>
<evidence type="ECO:0000313" key="2">
    <source>
        <dbReference type="EMBL" id="SHE80485.1"/>
    </source>
</evidence>
<dbReference type="STRING" id="1121025.SAMN02745249_01189"/>
<protein>
    <submittedName>
        <fullName evidence="2">Uncharacterized protein YpmS</fullName>
    </submittedName>
</protein>
<keyword evidence="1" id="KW-1133">Transmembrane helix</keyword>
<evidence type="ECO:0000256" key="1">
    <source>
        <dbReference type="SAM" id="Phobius"/>
    </source>
</evidence>
<dbReference type="InterPro" id="IPR018672">
    <property type="entry name" value="DUF2140"/>
</dbReference>
<dbReference type="EMBL" id="FQUF01000015">
    <property type="protein sequence ID" value="SHE80485.1"/>
    <property type="molecule type" value="Genomic_DNA"/>
</dbReference>
<dbReference type="RefSeq" id="WP_073297735.1">
    <property type="nucleotide sequence ID" value="NZ_FQUF01000015.1"/>
</dbReference>
<reference evidence="3" key="1">
    <citation type="submission" date="2016-11" db="EMBL/GenBank/DDBJ databases">
        <authorList>
            <person name="Varghese N."/>
            <person name="Submissions S."/>
        </authorList>
    </citation>
    <scope>NUCLEOTIDE SEQUENCE [LARGE SCALE GENOMIC DNA]</scope>
    <source>
        <strain evidence="3">DSM 15692</strain>
    </source>
</reference>
<dbReference type="OrthoDB" id="2241695at2"/>
<proteinExistence type="predicted"/>
<feature type="transmembrane region" description="Helical" evidence="1">
    <location>
        <begin position="21"/>
        <end position="41"/>
    </location>
</feature>
<evidence type="ECO:0000313" key="3">
    <source>
        <dbReference type="Proteomes" id="UP000184128"/>
    </source>
</evidence>
<organism evidence="2 3">
    <name type="scientific">Atopostipes suicloacalis DSM 15692</name>
    <dbReference type="NCBI Taxonomy" id="1121025"/>
    <lineage>
        <taxon>Bacteria</taxon>
        <taxon>Bacillati</taxon>
        <taxon>Bacillota</taxon>
        <taxon>Bacilli</taxon>
        <taxon>Lactobacillales</taxon>
        <taxon>Carnobacteriaceae</taxon>
        <taxon>Atopostipes</taxon>
    </lineage>
</organism>
<dbReference type="Pfam" id="PF09911">
    <property type="entry name" value="DUF2140"/>
    <property type="match status" value="1"/>
</dbReference>
<keyword evidence="1" id="KW-0472">Membrane</keyword>